<reference evidence="6" key="3">
    <citation type="submission" date="2025-09" db="UniProtKB">
        <authorList>
            <consortium name="Ensembl"/>
        </authorList>
    </citation>
    <scope>IDENTIFICATION</scope>
</reference>
<dbReference type="SMART" id="SM00562">
    <property type="entry name" value="NDK"/>
    <property type="match status" value="3"/>
</dbReference>
<gene>
    <name evidence="6" type="primary">NME8</name>
</gene>
<reference evidence="6 7" key="1">
    <citation type="submission" date="2020-06" db="EMBL/GenBank/DDBJ databases">
        <authorList>
            <consortium name="Wellcome Sanger Institute Data Sharing"/>
        </authorList>
    </citation>
    <scope>NUCLEOTIDE SEQUENCE [LARGE SCALE GENOMIC DNA]</scope>
</reference>
<accession>A0AAY4DVC8</accession>
<dbReference type="InterPro" id="IPR051766">
    <property type="entry name" value="TXND_domain-containing"/>
</dbReference>
<feature type="compositionally biased region" description="Low complexity" evidence="4">
    <location>
        <begin position="659"/>
        <end position="673"/>
    </location>
</feature>
<name>A0AAY4DVC8_9TELE</name>
<dbReference type="GO" id="GO:0006241">
    <property type="term" value="P:CTP biosynthetic process"/>
    <property type="evidence" value="ECO:0007669"/>
    <property type="project" value="InterPro"/>
</dbReference>
<dbReference type="Pfam" id="PF00085">
    <property type="entry name" value="Thioredoxin"/>
    <property type="match status" value="1"/>
</dbReference>
<dbReference type="Ensembl" id="ENSDCDT00010059604.1">
    <property type="protein sequence ID" value="ENSDCDP00010049224.1"/>
    <property type="gene ID" value="ENSDCDG00010029498.1"/>
</dbReference>
<evidence type="ECO:0000256" key="3">
    <source>
        <dbReference type="RuleBase" id="RU004011"/>
    </source>
</evidence>
<dbReference type="AlphaFoldDB" id="A0AAY4DVC8"/>
<feature type="binding site" evidence="2">
    <location>
        <position position="455"/>
    </location>
    <ligand>
        <name>ATP</name>
        <dbReference type="ChEBI" id="CHEBI:30616"/>
    </ligand>
</feature>
<dbReference type="InterPro" id="IPR001564">
    <property type="entry name" value="Nucleoside_diP_kinase"/>
</dbReference>
<feature type="compositionally biased region" description="Polar residues" evidence="4">
    <location>
        <begin position="588"/>
        <end position="601"/>
    </location>
</feature>
<dbReference type="Gene3D" id="3.30.70.141">
    <property type="entry name" value="Nucleoside diphosphate kinase-like domain"/>
    <property type="match status" value="3"/>
</dbReference>
<dbReference type="PROSITE" id="PS00194">
    <property type="entry name" value="THIOREDOXIN_1"/>
    <property type="match status" value="1"/>
</dbReference>
<organism evidence="6 7">
    <name type="scientific">Denticeps clupeoides</name>
    <name type="common">denticle herring</name>
    <dbReference type="NCBI Taxonomy" id="299321"/>
    <lineage>
        <taxon>Eukaryota</taxon>
        <taxon>Metazoa</taxon>
        <taxon>Chordata</taxon>
        <taxon>Craniata</taxon>
        <taxon>Vertebrata</taxon>
        <taxon>Euteleostomi</taxon>
        <taxon>Actinopterygii</taxon>
        <taxon>Neopterygii</taxon>
        <taxon>Teleostei</taxon>
        <taxon>Clupei</taxon>
        <taxon>Clupeiformes</taxon>
        <taxon>Denticipitoidei</taxon>
        <taxon>Denticipitidae</taxon>
        <taxon>Denticeps</taxon>
    </lineage>
</organism>
<dbReference type="PANTHER" id="PTHR46135">
    <property type="entry name" value="NME/NM23 FAMILY MEMBER 8"/>
    <property type="match status" value="1"/>
</dbReference>
<dbReference type="InterPro" id="IPR034907">
    <property type="entry name" value="NDK-like_dom"/>
</dbReference>
<dbReference type="GO" id="GO:0006183">
    <property type="term" value="P:GTP biosynthetic process"/>
    <property type="evidence" value="ECO:0007669"/>
    <property type="project" value="InterPro"/>
</dbReference>
<feature type="active site" description="Pros-phosphohistidine intermediate" evidence="2">
    <location>
        <position position="429"/>
    </location>
</feature>
<dbReference type="InterPro" id="IPR036850">
    <property type="entry name" value="NDK-like_dom_sf"/>
</dbReference>
<sequence>MASKKKEVSLQASITSEEQWSEMRATTGLTVVDVYQRWCGPCRAVVSLFRKIKNELADDLLHFATAEADSIEALKGYRDRCEPTFLFYGGGELVGVQRGADAPLLQKIIVELLCQEKRVLKEGLMHRVVKDEGLTNEDKVANEVNDSEEDLLANKSHTVGIIKPDAVAHGKVNEIMMKIQDVGFEILAHEERTLTEDEARDFYQHKAAEAYFEDLVQFMSSGPSHILVVSCTEGSKDVIQAWREFIGPANVEEARRQRPESLRALYGSAALQNGLHGSEDSERASRELAFFFPSFREAAAASEPDEAEREPAERTLALIRPDVARENREKILSRIHEAGFTVALQKEVMLTEQQVRSFYCSHEEENYFPALLRSMTSGPVLALALARRDAVHHWRSLLGPKDISRALQEQPDSLRAQFRLEGEAINQLHGSGTDEEAKHEIDFFFPHEETLAVIKPDAMGEHKETILAEVEAGGFTVTQMKEMVLSREMAEQFYKEHQSKPFFNQLVDFMCRGPCLMLILSKVNAVEEWRAMMGPTDPAEARNMAANSLRARFAKDILQNSVHGSSDCQHARDKIHLIFGEVDPETGADSQAEMSSSTEGIDSSVDFKQLGSRSASEEGPEPSAESMSSDEPAGEVSGADPTLPADGTLNGGQVEEVTSHSSISSTGSDMTSTENQNDDHDHDLSSAQD</sequence>
<dbReference type="GO" id="GO:0004550">
    <property type="term" value="F:nucleoside diphosphate kinase activity"/>
    <property type="evidence" value="ECO:0007669"/>
    <property type="project" value="InterPro"/>
</dbReference>
<dbReference type="CDD" id="cd04416">
    <property type="entry name" value="NDPk_TX"/>
    <property type="match status" value="3"/>
</dbReference>
<feature type="binding site" evidence="2">
    <location>
        <position position="502"/>
    </location>
    <ligand>
        <name>ATP</name>
        <dbReference type="ChEBI" id="CHEBI:30616"/>
    </ligand>
</feature>
<comment type="caution">
    <text evidence="2">Lacks conserved residue(s) required for the propagation of feature annotation.</text>
</comment>
<dbReference type="CDD" id="cd02948">
    <property type="entry name" value="TRX_NDPK"/>
    <property type="match status" value="1"/>
</dbReference>
<dbReference type="PROSITE" id="PS51374">
    <property type="entry name" value="NDPK_LIKE"/>
    <property type="match status" value="3"/>
</dbReference>
<dbReference type="SUPFAM" id="SSF54919">
    <property type="entry name" value="Nucleoside diphosphate kinase, NDK"/>
    <property type="match status" value="3"/>
</dbReference>
<feature type="domain" description="Thioredoxin" evidence="5">
    <location>
        <begin position="1"/>
        <end position="114"/>
    </location>
</feature>
<feature type="region of interest" description="Disordered" evidence="4">
    <location>
        <begin position="586"/>
        <end position="689"/>
    </location>
</feature>
<dbReference type="GeneTree" id="ENSGT00940000164537"/>
<feature type="binding site" evidence="2">
    <location>
        <position position="560"/>
    </location>
    <ligand>
        <name>ATP</name>
        <dbReference type="ChEBI" id="CHEBI:30616"/>
    </ligand>
</feature>
<dbReference type="SUPFAM" id="SSF52833">
    <property type="entry name" value="Thioredoxin-like"/>
    <property type="match status" value="1"/>
</dbReference>
<feature type="binding site" evidence="2">
    <location>
        <position position="550"/>
    </location>
    <ligand>
        <name>ATP</name>
        <dbReference type="ChEBI" id="CHEBI:30616"/>
    </ligand>
</feature>
<evidence type="ECO:0000313" key="7">
    <source>
        <dbReference type="Proteomes" id="UP000694580"/>
    </source>
</evidence>
<evidence type="ECO:0000313" key="6">
    <source>
        <dbReference type="Ensembl" id="ENSDCDP00010049224.1"/>
    </source>
</evidence>
<feature type="binding site" evidence="2">
    <location>
        <position position="530"/>
    </location>
    <ligand>
        <name>ATP</name>
        <dbReference type="ChEBI" id="CHEBI:30616"/>
    </ligand>
</feature>
<dbReference type="Proteomes" id="UP000694580">
    <property type="component" value="Chromosome 9"/>
</dbReference>
<dbReference type="InterPro" id="IPR017937">
    <property type="entry name" value="Thioredoxin_CS"/>
</dbReference>
<protein>
    <recommendedName>
        <fullName evidence="5">Thioredoxin domain-containing protein</fullName>
    </recommendedName>
</protein>
<evidence type="ECO:0000256" key="4">
    <source>
        <dbReference type="SAM" id="MobiDB-lite"/>
    </source>
</evidence>
<proteinExistence type="inferred from homology"/>
<evidence type="ECO:0000259" key="5">
    <source>
        <dbReference type="PROSITE" id="PS51352"/>
    </source>
</evidence>
<feature type="compositionally biased region" description="Basic and acidic residues" evidence="4">
    <location>
        <begin position="677"/>
        <end position="689"/>
    </location>
</feature>
<dbReference type="PROSITE" id="PS51352">
    <property type="entry name" value="THIOREDOXIN_2"/>
    <property type="match status" value="1"/>
</dbReference>
<dbReference type="Gene3D" id="3.40.30.10">
    <property type="entry name" value="Glutaredoxin"/>
    <property type="match status" value="1"/>
</dbReference>
<dbReference type="InterPro" id="IPR013766">
    <property type="entry name" value="Thioredoxin_domain"/>
</dbReference>
<feature type="active site" description="Pros-phosphohistidine intermediate" evidence="2">
    <location>
        <position position="276"/>
    </location>
</feature>
<feature type="active site" description="Pros-phosphohistidine intermediate" evidence="2">
    <location>
        <position position="563"/>
    </location>
</feature>
<dbReference type="PRINTS" id="PR01243">
    <property type="entry name" value="NUCDPKINASE"/>
</dbReference>
<comment type="similarity">
    <text evidence="1 2 3">Belongs to the NDK family.</text>
</comment>
<reference evidence="6" key="2">
    <citation type="submission" date="2025-08" db="UniProtKB">
        <authorList>
            <consortium name="Ensembl"/>
        </authorList>
    </citation>
    <scope>IDENTIFICATION</scope>
</reference>
<dbReference type="Pfam" id="PF00334">
    <property type="entry name" value="NDK"/>
    <property type="match status" value="2"/>
</dbReference>
<evidence type="ECO:0000256" key="1">
    <source>
        <dbReference type="ARBA" id="ARBA00008142"/>
    </source>
</evidence>
<dbReference type="InterPro" id="IPR036249">
    <property type="entry name" value="Thioredoxin-like_sf"/>
</dbReference>
<dbReference type="PANTHER" id="PTHR46135:SF5">
    <property type="entry name" value="THIOREDOXIN DOMAIN-CONTAINING PROTEIN 6 ISOFORM X1"/>
    <property type="match status" value="1"/>
</dbReference>
<keyword evidence="7" id="KW-1185">Reference proteome</keyword>
<evidence type="ECO:0000256" key="2">
    <source>
        <dbReference type="PROSITE-ProRule" id="PRU00706"/>
    </source>
</evidence>
<dbReference type="GO" id="GO:0006228">
    <property type="term" value="P:UTP biosynthetic process"/>
    <property type="evidence" value="ECO:0007669"/>
    <property type="project" value="InterPro"/>
</dbReference>
<feature type="binding site" evidence="2">
    <location>
        <position position="536"/>
    </location>
    <ligand>
        <name>ATP</name>
        <dbReference type="ChEBI" id="CHEBI:30616"/>
    </ligand>
</feature>